<organism evidence="1 2">
    <name type="scientific">Caldiarchaeum subterraneum</name>
    <dbReference type="NCBI Taxonomy" id="311458"/>
    <lineage>
        <taxon>Archaea</taxon>
        <taxon>Nitrososphaerota</taxon>
        <taxon>Candidatus Caldarchaeales</taxon>
        <taxon>Candidatus Caldarchaeaceae</taxon>
        <taxon>Candidatus Caldarchaeum</taxon>
    </lineage>
</organism>
<reference evidence="1" key="1">
    <citation type="journal article" date="2020" name="ISME J.">
        <title>Gammaproteobacteria mediating utilization of methyl-, sulfur- and petroleum organic compounds in deep ocean hydrothermal plumes.</title>
        <authorList>
            <person name="Zhou Z."/>
            <person name="Liu Y."/>
            <person name="Pan J."/>
            <person name="Cron B.R."/>
            <person name="Toner B.M."/>
            <person name="Anantharaman K."/>
            <person name="Breier J.A."/>
            <person name="Dick G.J."/>
            <person name="Li M."/>
        </authorList>
    </citation>
    <scope>NUCLEOTIDE SEQUENCE</scope>
    <source>
        <strain evidence="1">SZUA-1515</strain>
    </source>
</reference>
<dbReference type="Proteomes" id="UP000608579">
    <property type="component" value="Unassembled WGS sequence"/>
</dbReference>
<protein>
    <submittedName>
        <fullName evidence="1">TIGR00725 family protein</fullName>
    </submittedName>
</protein>
<dbReference type="NCBIfam" id="TIGR00725">
    <property type="entry name" value="TIGR00725 family protein"/>
    <property type="match status" value="1"/>
</dbReference>
<gene>
    <name evidence="1" type="ORF">EYH45_06730</name>
</gene>
<dbReference type="PANTHER" id="PTHR43393:SF3">
    <property type="entry name" value="LYSINE DECARBOXYLASE-LIKE PROTEIN"/>
    <property type="match status" value="1"/>
</dbReference>
<dbReference type="Pfam" id="PF18306">
    <property type="entry name" value="LDcluster4"/>
    <property type="match status" value="1"/>
</dbReference>
<dbReference type="Gene3D" id="3.40.50.450">
    <property type="match status" value="1"/>
</dbReference>
<evidence type="ECO:0000313" key="1">
    <source>
        <dbReference type="EMBL" id="HIQ30241.1"/>
    </source>
</evidence>
<dbReference type="InterPro" id="IPR005268">
    <property type="entry name" value="CHP00725"/>
</dbReference>
<dbReference type="GO" id="GO:0005829">
    <property type="term" value="C:cytosol"/>
    <property type="evidence" value="ECO:0007669"/>
    <property type="project" value="TreeGrafter"/>
</dbReference>
<proteinExistence type="predicted"/>
<sequence length="186" mass="20314">MLQIGVGGSSDKTPLEKAVAKAREFARRLAEHKDEVILLTGGDGGIMRIVCEEFVKAGGITLGVIPYEDEDIAASSPRYNPYNTIVYRSGQTFQARSIGLVRSCDSFAVLGGGSGTIIEAHLAYIYRVPLVVVTDTGYASDNLEKAHPDGFLDHRQVQKIHYTSNPVEAADLAYELAKIRSSERRR</sequence>
<dbReference type="InterPro" id="IPR052341">
    <property type="entry name" value="LOG_family_nucleotidases"/>
</dbReference>
<dbReference type="SUPFAM" id="SSF102405">
    <property type="entry name" value="MCP/YpsA-like"/>
    <property type="match status" value="1"/>
</dbReference>
<dbReference type="PANTHER" id="PTHR43393">
    <property type="entry name" value="CYTOKININ RIBOSIDE 5'-MONOPHOSPHATE PHOSPHORIBOHYDROLASE"/>
    <property type="match status" value="1"/>
</dbReference>
<dbReference type="InterPro" id="IPR041164">
    <property type="entry name" value="LDcluster4"/>
</dbReference>
<accession>A0A832ZZI6</accession>
<dbReference type="EMBL" id="DQVM01000128">
    <property type="protein sequence ID" value="HIQ30241.1"/>
    <property type="molecule type" value="Genomic_DNA"/>
</dbReference>
<dbReference type="AlphaFoldDB" id="A0A832ZZI6"/>
<evidence type="ECO:0000313" key="2">
    <source>
        <dbReference type="Proteomes" id="UP000608579"/>
    </source>
</evidence>
<comment type="caution">
    <text evidence="1">The sequence shown here is derived from an EMBL/GenBank/DDBJ whole genome shotgun (WGS) entry which is preliminary data.</text>
</comment>
<name>A0A832ZZI6_CALS0</name>